<keyword evidence="2" id="KW-1185">Reference proteome</keyword>
<sequence length="173" mass="18122">MNDSLKPLEIQFEMDTQPFADAMRELADLSDAFGQQLTGALRDAAINGRSLEDVLQRIGLNLASMALSQGLKPLSGLISDLLPRLVGGLPFATEAGAMRMPDFFPDVEAISMGAPILSSALTGAEAGQTAARAGSPVNVVFNVTAQDAASFRKSEAQITGMLARAVSRGARTL</sequence>
<evidence type="ECO:0000313" key="2">
    <source>
        <dbReference type="Proteomes" id="UP001559025"/>
    </source>
</evidence>
<reference evidence="1 2" key="1">
    <citation type="submission" date="2024-01" db="EMBL/GenBank/DDBJ databases">
        <title>New evidence supports the origin of RcGTA from prophage.</title>
        <authorList>
            <person name="Xu Y."/>
            <person name="Liu B."/>
            <person name="Chen F."/>
        </authorList>
    </citation>
    <scope>NUCLEOTIDE SEQUENCE [LARGE SCALE GENOMIC DNA]</scope>
    <source>
        <strain evidence="1 2">CBW1107-2</strain>
    </source>
</reference>
<proteinExistence type="predicted"/>
<dbReference type="Proteomes" id="UP001559025">
    <property type="component" value="Unassembled WGS sequence"/>
</dbReference>
<gene>
    <name evidence="1" type="ORF">V1479_09080</name>
</gene>
<accession>A0ABV3WS12</accession>
<comment type="caution">
    <text evidence="1">The sequence shown here is derived from an EMBL/GenBank/DDBJ whole genome shotgun (WGS) entry which is preliminary data.</text>
</comment>
<organism evidence="1 2">
    <name type="scientific">Neoaquamicrobium sediminum</name>
    <dbReference type="NCBI Taxonomy" id="1849104"/>
    <lineage>
        <taxon>Bacteria</taxon>
        <taxon>Pseudomonadati</taxon>
        <taxon>Pseudomonadota</taxon>
        <taxon>Alphaproteobacteria</taxon>
        <taxon>Hyphomicrobiales</taxon>
        <taxon>Phyllobacteriaceae</taxon>
        <taxon>Neoaquamicrobium</taxon>
    </lineage>
</organism>
<protein>
    <submittedName>
        <fullName evidence="1">Phage tail tape measure protein</fullName>
    </submittedName>
</protein>
<dbReference type="RefSeq" id="WP_368802623.1">
    <property type="nucleotide sequence ID" value="NZ_JAZHFV010000002.1"/>
</dbReference>
<dbReference type="EMBL" id="JAZHFV010000002">
    <property type="protein sequence ID" value="MEX4007456.1"/>
    <property type="molecule type" value="Genomic_DNA"/>
</dbReference>
<evidence type="ECO:0000313" key="1">
    <source>
        <dbReference type="EMBL" id="MEX4007456.1"/>
    </source>
</evidence>
<name>A0ABV3WS12_9HYPH</name>